<feature type="domain" description="HAMP" evidence="9">
    <location>
        <begin position="300"/>
        <end position="353"/>
    </location>
</feature>
<feature type="domain" description="T-SNARE coiled-coil homology" evidence="8">
    <location>
        <begin position="545"/>
        <end position="594"/>
    </location>
</feature>
<accession>A0A1I4TZP1</accession>
<dbReference type="GO" id="GO:0006935">
    <property type="term" value="P:chemotaxis"/>
    <property type="evidence" value="ECO:0007669"/>
    <property type="project" value="InterPro"/>
</dbReference>
<dbReference type="GO" id="GO:0035438">
    <property type="term" value="F:cyclic-di-GMP binding"/>
    <property type="evidence" value="ECO:0007669"/>
    <property type="project" value="InterPro"/>
</dbReference>
<dbReference type="EMBL" id="PJNW01000016">
    <property type="protein sequence ID" value="PKR87797.1"/>
    <property type="molecule type" value="Genomic_DNA"/>
</dbReference>
<name>A0A1I4TZP1_9HYPH</name>
<dbReference type="OrthoDB" id="2489132at2"/>
<keyword evidence="11" id="KW-1185">Reference proteome</keyword>
<evidence type="ECO:0000313" key="10">
    <source>
        <dbReference type="EMBL" id="PKR87797.1"/>
    </source>
</evidence>
<dbReference type="PANTHER" id="PTHR32089:SF112">
    <property type="entry name" value="LYSOZYME-LIKE PROTEIN-RELATED"/>
    <property type="match status" value="1"/>
</dbReference>
<proteinExistence type="inferred from homology"/>
<dbReference type="Pfam" id="PF00015">
    <property type="entry name" value="MCPsignal"/>
    <property type="match status" value="1"/>
</dbReference>
<dbReference type="SMART" id="SM00304">
    <property type="entry name" value="HAMP"/>
    <property type="match status" value="1"/>
</dbReference>
<dbReference type="Proteomes" id="UP000233491">
    <property type="component" value="Unassembled WGS sequence"/>
</dbReference>
<dbReference type="InterPro" id="IPR009875">
    <property type="entry name" value="PilZ_domain"/>
</dbReference>
<organism evidence="10 11">
    <name type="scientific">Pleomorphomonas diazotrophica</name>
    <dbReference type="NCBI Taxonomy" id="1166257"/>
    <lineage>
        <taxon>Bacteria</taxon>
        <taxon>Pseudomonadati</taxon>
        <taxon>Pseudomonadota</taxon>
        <taxon>Alphaproteobacteria</taxon>
        <taxon>Hyphomicrobiales</taxon>
        <taxon>Pleomorphomonadaceae</taxon>
        <taxon>Pleomorphomonas</taxon>
    </lineage>
</organism>
<dbReference type="SMART" id="SM00283">
    <property type="entry name" value="MA"/>
    <property type="match status" value="1"/>
</dbReference>
<evidence type="ECO:0000256" key="5">
    <source>
        <dbReference type="PROSITE-ProRule" id="PRU00284"/>
    </source>
</evidence>
<evidence type="ECO:0000256" key="3">
    <source>
        <dbReference type="ARBA" id="ARBA00023224"/>
    </source>
</evidence>
<feature type="transmembrane region" description="Helical" evidence="6">
    <location>
        <begin position="6"/>
        <end position="27"/>
    </location>
</feature>
<comment type="similarity">
    <text evidence="4">Belongs to the methyl-accepting chemotaxis (MCP) protein family.</text>
</comment>
<feature type="transmembrane region" description="Helical" evidence="6">
    <location>
        <begin position="277"/>
        <end position="298"/>
    </location>
</feature>
<evidence type="ECO:0000256" key="2">
    <source>
        <dbReference type="ARBA" id="ARBA00022519"/>
    </source>
</evidence>
<dbReference type="SUPFAM" id="SSF58104">
    <property type="entry name" value="Methyl-accepting chemotaxis protein (MCP) signaling domain"/>
    <property type="match status" value="1"/>
</dbReference>
<dbReference type="PROSITE" id="PS50192">
    <property type="entry name" value="T_SNARE"/>
    <property type="match status" value="1"/>
</dbReference>
<evidence type="ECO:0000259" key="8">
    <source>
        <dbReference type="PROSITE" id="PS50192"/>
    </source>
</evidence>
<dbReference type="AlphaFoldDB" id="A0A1I4TZP1"/>
<dbReference type="PROSITE" id="PS50885">
    <property type="entry name" value="HAMP"/>
    <property type="match status" value="1"/>
</dbReference>
<evidence type="ECO:0000256" key="6">
    <source>
        <dbReference type="SAM" id="Phobius"/>
    </source>
</evidence>
<evidence type="ECO:0000259" key="7">
    <source>
        <dbReference type="PROSITE" id="PS50111"/>
    </source>
</evidence>
<dbReference type="InterPro" id="IPR003660">
    <property type="entry name" value="HAMP_dom"/>
</dbReference>
<dbReference type="PANTHER" id="PTHR32089">
    <property type="entry name" value="METHYL-ACCEPTING CHEMOTAXIS PROTEIN MCPB"/>
    <property type="match status" value="1"/>
</dbReference>
<dbReference type="PRINTS" id="PR00260">
    <property type="entry name" value="CHEMTRNSDUCR"/>
</dbReference>
<keyword evidence="6" id="KW-0812">Transmembrane</keyword>
<dbReference type="Gene3D" id="1.10.287.950">
    <property type="entry name" value="Methyl-accepting chemotaxis protein"/>
    <property type="match status" value="1"/>
</dbReference>
<protein>
    <submittedName>
        <fullName evidence="10">Methyl-accepting chemotaxis protein</fullName>
    </submittedName>
</protein>
<dbReference type="InterPro" id="IPR004090">
    <property type="entry name" value="Chemotax_Me-accpt_rcpt"/>
</dbReference>
<dbReference type="PROSITE" id="PS50111">
    <property type="entry name" value="CHEMOTAXIS_TRANSDUC_2"/>
    <property type="match status" value="1"/>
</dbReference>
<keyword evidence="2" id="KW-0997">Cell inner membrane</keyword>
<reference evidence="10 11" key="1">
    <citation type="submission" date="2017-12" db="EMBL/GenBank/DDBJ databases">
        <title>Anaerobic carbon monoxide metabolism by Pleomorphomonas carboxyditropha sp. nov., a new mesophilic hydrogenogenic carboxidotroph.</title>
        <authorList>
            <person name="Esquivel-Elizondo S."/>
            <person name="Krajmalnik-Brown R."/>
        </authorList>
    </citation>
    <scope>NUCLEOTIDE SEQUENCE [LARGE SCALE GENOMIC DNA]</scope>
    <source>
        <strain evidence="10 11">R5-392</strain>
    </source>
</reference>
<comment type="subcellular location">
    <subcellularLocation>
        <location evidence="1">Cell inner membrane</location>
        <topology evidence="1">Multi-pass membrane protein</topology>
    </subcellularLocation>
</comment>
<evidence type="ECO:0000259" key="9">
    <source>
        <dbReference type="PROSITE" id="PS50885"/>
    </source>
</evidence>
<dbReference type="Gene3D" id="6.10.340.10">
    <property type="match status" value="1"/>
</dbReference>
<dbReference type="GO" id="GO:0005886">
    <property type="term" value="C:plasma membrane"/>
    <property type="evidence" value="ECO:0007669"/>
    <property type="project" value="UniProtKB-SubCell"/>
</dbReference>
<evidence type="ECO:0000256" key="1">
    <source>
        <dbReference type="ARBA" id="ARBA00004429"/>
    </source>
</evidence>
<evidence type="ECO:0000256" key="4">
    <source>
        <dbReference type="ARBA" id="ARBA00029447"/>
    </source>
</evidence>
<dbReference type="InterPro" id="IPR004089">
    <property type="entry name" value="MCPsignal_dom"/>
</dbReference>
<dbReference type="InterPro" id="IPR000727">
    <property type="entry name" value="T_SNARE_dom"/>
</dbReference>
<dbReference type="Pfam" id="PF07238">
    <property type="entry name" value="PilZ"/>
    <property type="match status" value="1"/>
</dbReference>
<gene>
    <name evidence="10" type="ORF">CXZ10_18940</name>
</gene>
<keyword evidence="3 5" id="KW-0807">Transducer</keyword>
<keyword evidence="6" id="KW-1133">Transmembrane helix</keyword>
<dbReference type="RefSeq" id="WP_101290920.1">
    <property type="nucleotide sequence ID" value="NZ_FOUQ01000006.1"/>
</dbReference>
<keyword evidence="2" id="KW-1003">Cell membrane</keyword>
<sequence>MSIRGKLAIVVVMLLLPLGLMSGLFVLQSKKDIAFADAELAGTGWLRQMWPSVISWASAPDSADETALGAAKSLAAPDYPASVREAAGRLSLSAKSPAEVGALFRDLATAAGNDSNLILDPDLDSFYVMDTVVVRLPDLITRAAELGMLARDQSKLAVLDDAARGAFIVLLGQIETDLSTIKASVEVAKKSNASGSVAAALDTPTASFVAGVEAFSKTANKIAADLRDDALRASADIAGLAAANRTLVTAADSYWQKSADQLDELLKLRVSGFWTRMSTMLGLALGIAVLAIAAAVLLSRSIVHSISSLDAHIRELGDADIATELMEASRSDEVGQLARAVAYFRDRTIEKLNEANSEERQRELLQNKRAALAGVADRLRVSVHSVVAAINGLAQNVSVVIDAVATNASTTRSELDQSLNRLDLTNKDMNGVVSAVTELAAALAEISSQTATSAKDAATARSYSEAARALGTKLSQASERIGQVTTLISAIAQQTNLLALNATIEAARAGEAGKGFAVVAAEVKQLANQTAGATEEITRQVEDIRAAAQEVALSLDEITGSIEAISSLSTTIAGAVEQQSAATSEINGSLDRSTAANQDVVFSLNCLPTLASQTEQAAGKLADMSATLVGQVQNLEHEVDALVNDLMDQRRHPRKQTDVTLTVDFAGGAKRALRLHDVSRSGMRFAKADGMETGAECRVHHPVLGPLDVKVVWSDDKMAGVQLVGRLLSDDEVDQLVARRLAA</sequence>
<dbReference type="GO" id="GO:0004888">
    <property type="term" value="F:transmembrane signaling receptor activity"/>
    <property type="evidence" value="ECO:0007669"/>
    <property type="project" value="InterPro"/>
</dbReference>
<keyword evidence="6" id="KW-0472">Membrane</keyword>
<dbReference type="SUPFAM" id="SSF141371">
    <property type="entry name" value="PilZ domain-like"/>
    <property type="match status" value="1"/>
</dbReference>
<feature type="domain" description="Methyl-accepting transducer" evidence="7">
    <location>
        <begin position="393"/>
        <end position="622"/>
    </location>
</feature>
<evidence type="ECO:0000313" key="11">
    <source>
        <dbReference type="Proteomes" id="UP000233491"/>
    </source>
</evidence>
<dbReference type="GO" id="GO:0007165">
    <property type="term" value="P:signal transduction"/>
    <property type="evidence" value="ECO:0007669"/>
    <property type="project" value="UniProtKB-KW"/>
</dbReference>
<comment type="caution">
    <text evidence="10">The sequence shown here is derived from an EMBL/GenBank/DDBJ whole genome shotgun (WGS) entry which is preliminary data.</text>
</comment>